<feature type="transmembrane region" description="Helical" evidence="1">
    <location>
        <begin position="31"/>
        <end position="50"/>
    </location>
</feature>
<dbReference type="Pfam" id="PF18895">
    <property type="entry name" value="T4SS_pilin"/>
    <property type="match status" value="1"/>
</dbReference>
<evidence type="ECO:0000313" key="2">
    <source>
        <dbReference type="EMBL" id="KKU26801.1"/>
    </source>
</evidence>
<organism evidence="2 3">
    <name type="scientific">Candidatus Magasanikbacteria bacterium GW2011_GWA2_46_17</name>
    <dbReference type="NCBI Taxonomy" id="1619042"/>
    <lineage>
        <taxon>Bacteria</taxon>
        <taxon>Candidatus Magasanikiibacteriota</taxon>
    </lineage>
</organism>
<dbReference type="InterPro" id="IPR043993">
    <property type="entry name" value="T4SS_pilin"/>
</dbReference>
<dbReference type="EMBL" id="LCMA01000006">
    <property type="protein sequence ID" value="KKU26801.1"/>
    <property type="molecule type" value="Genomic_DNA"/>
</dbReference>
<comment type="caution">
    <text evidence="2">The sequence shown here is derived from an EMBL/GenBank/DDBJ whole genome shotgun (WGS) entry which is preliminary data.</text>
</comment>
<keyword evidence="1" id="KW-1133">Transmembrane helix</keyword>
<protein>
    <submittedName>
        <fullName evidence="2">Uncharacterized protein</fullName>
    </submittedName>
</protein>
<gene>
    <name evidence="2" type="ORF">UX39_C0006G0013</name>
</gene>
<reference evidence="2 3" key="1">
    <citation type="journal article" date="2015" name="Nature">
        <title>rRNA introns, odd ribosomes, and small enigmatic genomes across a large radiation of phyla.</title>
        <authorList>
            <person name="Brown C.T."/>
            <person name="Hug L.A."/>
            <person name="Thomas B.C."/>
            <person name="Sharon I."/>
            <person name="Castelle C.J."/>
            <person name="Singh A."/>
            <person name="Wilkins M.J."/>
            <person name="Williams K.H."/>
            <person name="Banfield J.F."/>
        </authorList>
    </citation>
    <scope>NUCLEOTIDE SEQUENCE [LARGE SCALE GENOMIC DNA]</scope>
</reference>
<feature type="transmembrane region" description="Helical" evidence="1">
    <location>
        <begin position="101"/>
        <end position="122"/>
    </location>
</feature>
<evidence type="ECO:0000313" key="3">
    <source>
        <dbReference type="Proteomes" id="UP000034175"/>
    </source>
</evidence>
<accession>A0A0G1P248</accession>
<evidence type="ECO:0000256" key="1">
    <source>
        <dbReference type="SAM" id="Phobius"/>
    </source>
</evidence>
<dbReference type="Proteomes" id="UP000034175">
    <property type="component" value="Unassembled WGS sequence"/>
</dbReference>
<name>A0A0G1P248_9BACT</name>
<dbReference type="AlphaFoldDB" id="A0A0G1P248"/>
<proteinExistence type="predicted"/>
<feature type="transmembrane region" description="Helical" evidence="1">
    <location>
        <begin position="6"/>
        <end position="24"/>
    </location>
</feature>
<keyword evidence="1" id="KW-0472">Membrane</keyword>
<feature type="transmembrane region" description="Helical" evidence="1">
    <location>
        <begin position="143"/>
        <end position="165"/>
    </location>
</feature>
<keyword evidence="1" id="KW-0812">Transmembrane</keyword>
<sequence length="178" mass="18473">MPSKAAHYLFFSMLVYHLAASAVNHYWKVSLLALSFFAALFFAAPSFVFATPGNACSPSLPCGFGEACDAGTGKCVMNFGMTEIQSGLGGSLGQKPLIETITSLINVALGLLGVIAVVIILIGGFKWMTAGGNEDKVAESRKMIFAGIIGLAIILSAWAIAKFVITSLSQATGSGNVS</sequence>